<keyword evidence="7" id="KW-0862">Zinc</keyword>
<evidence type="ECO:0000256" key="10">
    <source>
        <dbReference type="ARBA" id="ARBA00023294"/>
    </source>
</evidence>
<gene>
    <name evidence="18" type="ORF">HHK36_029881</name>
</gene>
<feature type="region of interest" description="Disordered" evidence="15">
    <location>
        <begin position="2534"/>
        <end position="2572"/>
    </location>
</feature>
<dbReference type="GO" id="GO:0009734">
    <property type="term" value="P:auxin-activated signaling pathway"/>
    <property type="evidence" value="ECO:0007669"/>
    <property type="project" value="UniProtKB-KW"/>
</dbReference>
<keyword evidence="19" id="KW-1185">Reference proteome</keyword>
<dbReference type="InterPro" id="IPR045189">
    <property type="entry name" value="UBR4-like"/>
</dbReference>
<dbReference type="PANTHER" id="PTHR21725:SF1">
    <property type="entry name" value="E3 UBIQUITIN-PROTEIN LIGASE UBR4"/>
    <property type="match status" value="1"/>
</dbReference>
<accession>A0A835D304</accession>
<feature type="region of interest" description="Disordered" evidence="15">
    <location>
        <begin position="6096"/>
        <end position="6117"/>
    </location>
</feature>
<keyword evidence="8" id="KW-1133">Transmembrane helix</keyword>
<dbReference type="InterPro" id="IPR036322">
    <property type="entry name" value="WD40_repeat_dom_sf"/>
</dbReference>
<evidence type="ECO:0000256" key="4">
    <source>
        <dbReference type="ARBA" id="ARBA00022692"/>
    </source>
</evidence>
<dbReference type="Pfam" id="PF00569">
    <property type="entry name" value="ZZ"/>
    <property type="match status" value="1"/>
</dbReference>
<evidence type="ECO:0000256" key="13">
    <source>
        <dbReference type="PROSITE-ProRule" id="PRU00508"/>
    </source>
</evidence>
<dbReference type="Proteomes" id="UP000655225">
    <property type="component" value="Unassembled WGS sequence"/>
</dbReference>
<dbReference type="CDD" id="cd19681">
    <property type="entry name" value="UBR-box_BIG_like"/>
    <property type="match status" value="2"/>
</dbReference>
<evidence type="ECO:0000313" key="18">
    <source>
        <dbReference type="EMBL" id="KAF8378538.1"/>
    </source>
</evidence>
<dbReference type="FunFam" id="3.30.60.90:FF:000010">
    <property type="entry name" value="auxin transport protein BIG"/>
    <property type="match status" value="1"/>
</dbReference>
<evidence type="ECO:0000256" key="1">
    <source>
        <dbReference type="ARBA" id="ARBA00004141"/>
    </source>
</evidence>
<dbReference type="PROSITE" id="PS51157">
    <property type="entry name" value="ZF_UBR"/>
    <property type="match status" value="2"/>
</dbReference>
<keyword evidence="4" id="KW-0812">Transmembrane</keyword>
<reference evidence="18 19" key="1">
    <citation type="submission" date="2020-04" db="EMBL/GenBank/DDBJ databases">
        <title>Plant Genome Project.</title>
        <authorList>
            <person name="Zhang R.-G."/>
        </authorList>
    </citation>
    <scope>NUCLEOTIDE SEQUENCE [LARGE SCALE GENOMIC DNA]</scope>
    <source>
        <strain evidence="18">YNK0</strain>
        <tissue evidence="18">Leaf</tissue>
    </source>
</reference>
<dbReference type="GO" id="GO:0016020">
    <property type="term" value="C:membrane"/>
    <property type="evidence" value="ECO:0007669"/>
    <property type="project" value="UniProtKB-SubCell"/>
</dbReference>
<keyword evidence="6 12" id="KW-0863">Zinc-finger</keyword>
<feature type="domain" description="UBR-type" evidence="17">
    <location>
        <begin position="2580"/>
        <end position="2651"/>
    </location>
</feature>
<dbReference type="SMART" id="SM00291">
    <property type="entry name" value="ZnF_ZZ"/>
    <property type="match status" value="1"/>
</dbReference>
<feature type="region of interest" description="Disordered" evidence="15">
    <location>
        <begin position="6036"/>
        <end position="6064"/>
    </location>
</feature>
<dbReference type="InterPro" id="IPR056530">
    <property type="entry name" value="UBR4-like_dom"/>
</dbReference>
<feature type="compositionally biased region" description="Polar residues" evidence="15">
    <location>
        <begin position="6052"/>
        <end position="6061"/>
    </location>
</feature>
<evidence type="ECO:0000256" key="5">
    <source>
        <dbReference type="ARBA" id="ARBA00022723"/>
    </source>
</evidence>
<dbReference type="PANTHER" id="PTHR21725">
    <property type="entry name" value="E3 UBIQUITIN-PROTEIN LIGASE UBR4"/>
    <property type="match status" value="1"/>
</dbReference>
<feature type="region of interest" description="Disordered" evidence="15">
    <location>
        <begin position="4832"/>
        <end position="4863"/>
    </location>
</feature>
<keyword evidence="10" id="KW-0927">Auxin signaling pathway</keyword>
<dbReference type="OrthoDB" id="30336at2759"/>
<feature type="compositionally biased region" description="Polar residues" evidence="15">
    <location>
        <begin position="4165"/>
        <end position="4177"/>
    </location>
</feature>
<evidence type="ECO:0000259" key="17">
    <source>
        <dbReference type="PROSITE" id="PS51157"/>
    </source>
</evidence>
<dbReference type="GO" id="GO:0009506">
    <property type="term" value="C:plasmodesma"/>
    <property type="evidence" value="ECO:0007669"/>
    <property type="project" value="TreeGrafter"/>
</dbReference>
<dbReference type="SUPFAM" id="SSF50978">
    <property type="entry name" value="WD40 repeat-like"/>
    <property type="match status" value="2"/>
</dbReference>
<dbReference type="GO" id="GO:0008270">
    <property type="term" value="F:zinc ion binding"/>
    <property type="evidence" value="ECO:0007669"/>
    <property type="project" value="UniProtKB-KW"/>
</dbReference>
<protein>
    <recommendedName>
        <fullName evidence="11">Auxin transport protein BIG</fullName>
    </recommendedName>
</protein>
<evidence type="ECO:0000256" key="11">
    <source>
        <dbReference type="ARBA" id="ARBA00070858"/>
    </source>
</evidence>
<dbReference type="EMBL" id="JABCRI010000023">
    <property type="protein sequence ID" value="KAF8378538.1"/>
    <property type="molecule type" value="Genomic_DNA"/>
</dbReference>
<evidence type="ECO:0000313" key="19">
    <source>
        <dbReference type="Proteomes" id="UP000655225"/>
    </source>
</evidence>
<feature type="compositionally biased region" description="Basic and acidic residues" evidence="15">
    <location>
        <begin position="4184"/>
        <end position="4193"/>
    </location>
</feature>
<proteinExistence type="inferred from homology"/>
<dbReference type="InterPro" id="IPR003126">
    <property type="entry name" value="Znf_UBR"/>
</dbReference>
<evidence type="ECO:0000256" key="9">
    <source>
        <dbReference type="ARBA" id="ARBA00023136"/>
    </source>
</evidence>
<feature type="domain" description="UBR-type" evidence="17">
    <location>
        <begin position="1565"/>
        <end position="1636"/>
    </location>
</feature>
<dbReference type="CDD" id="cd02249">
    <property type="entry name" value="ZZ"/>
    <property type="match status" value="1"/>
</dbReference>
<sequence>MAEIAKLLEVLQEEKDPKDISQRLRSDSVKVGLENFYSIIKQGVEEIGDGKLGLENWNQSQIQAVVSIAKSIVSATRSLPLERSEPIIVAIVEQSLELATCYLEKSTFDSDDLSLQNNVVQLLEIALVDGMDKESDASQPCPRSILVDSFPIAVKSGGVELDNHLKCNLQGINCSREEKPVDRVLMALASECLQSDSQATRFTDLAFCQHLNNMVSLSRHWAVVHVRCIQRLVFICRELIELPNSFDEKTEGLSFQKRLSFSLRILKLLGSLTKDISYFDYDAKLLQAVASYADALPSLFRLRFEFVNYHSAAENSSENLILLLLEEFLQLVHVIFCDSNIFQNIQTCVVASVLDILDSNVWRYNKSTATLETPLVYFPRSVVYLLKLIGQFKKQTFQTLDWKQKFDIEHFDSRTGFESDAPSCHVRSEKVSLLKKYTCEELLKMIFPSTNQWVDNLMHLAYFLHSEGVKLKPKLERSYSNCAKNGVTSELDNAVCHEDEALFGDLFSEAGRTVGSTDGHDQIPVAVNSVASYCNMPIQAATDLLSFLKLYIFSLEWNSSVYEDACKKLTENQIDFLLSILNCQACFAEDRTSENGVALQSQRKIGHINEVCFELLHSLLMGHALSDSLEEYLVDQVLNVENGIFVYNDHTLSLLACALICKVGSAGSQLRTKIYRGYVTFILEKASTVCSKYSSLNELLETLPCMFHIEILLMAFHLSSEGEKATLANFVVSSLRAVDALAAGFNSTQLSCWGLLVSRLVLVLRHMIFHPCTCPSWLLLGLRSKLREAAFTGSFPHNHVNDHLLSWASIVVENIMGECVKEEPVISSLLHQLVDVAAFPASVCRDDLAIQRLCLNWDDICTCFSWILGFWKGKKAEAVEDLILERYIFILCWDIPAMGSASCHLLPFKSCPLILDMSNIELFFQVSHLLLSHCDVIHKDANFPEFVVNVLQQLHTMHISDNVEELEWDFLRNGVWLSLVLSLLYAGIWEYSIKNGVPGVEPLWIECTSRDNEFLTLAESLFATVLQANQVTWLFKLLSSLLRRYLQVHQKSFLSTLDTSRCHADRFSPLLLLKHTGFDKGMQDEILEKSGSNPRQLESIYSLLSKCDGIVTERGSGNLAQIFWGCLLHGFPSHLRTPSGALLSCVLNIRGILCILDGLLKIKDAGKNLHVETEVLHQLLDSVMTVKSDQIFQCLHGKCEAIYDSLSACQGGPDYGCLFVMKQMEGFLKDISSGEVIDSDFHEQIITKFVDTIDSLRKDSSKGVIFKFYLGAVEDVSEQAKELYGSQRGNLLVLIDALANCCSESVNVKVLNFFVDLVSGEFCPGLKQEVQKKLCGMDLPCLSKWLEKRLLGCVTEASGGLTSAKGSSTSLRESTMNFIACLVSPPSERQSRELHGHFVEAMLMSLDSAFTLYDIQTAKSYFHFVVQLSNGEPSLKELLKRTVMLMEKLARDESLLPGLEFLFGFLGSVLSGCGASQNILDKFSGKYFSSNSLGSGSVISRPVGSRKNSETLILSANQDRGSTSLECDATSVDEDEDDGTSDGELASIDKDDEDDNNSERALASKVCTFTSSGSNFMEQHWYFCYTCDLTVSKGCCSVCAKVCHRGHRVVYSRSSRFFCDCGAGGVRGSSCQCLKPRKFTGGNSVLVRATSNFQSFLPVSEDGDQLPDSDSDLDDDIYVDIENSFKLSISREVQDGIPVLLEDLDVEGRVLELCRSLLPSVISRRDSDLSKDMKVILGEDKVLSYNVDLLQLKKAYKSGSLDLKIKADYSNARELKSHLSSGSLIKSLLSVSIRGRLAAGEGDKVAIFDVGQLIGQATVAPVTADKTNVKHLSKNVVRFEIVHIVFNPVVENYLAVAGYEECQVLTVNPRGEVTDRLAIELALQGAYIRRVDWVPGSQVQLMVVTNRFVKIYDLSQDNISPTHYFTLPDDLIVDATLIVAPRGRVVLLVLSELGCLFRLELSMEGDGGAKPLREIIQIQDKEVHSKGLSLYFSSTYRLLFLSYQDGSTLIGRLNSNASSLTEISSVYEDEQDGKLKPAGLHHWRELVVGSGLFICFSSVKSNAALTVSMGSHELFAQNMRHSMGSTLPLVGITAYKPLLKDKIHSLVLHDDGSLQIYSHVHVGADAGASVTSDQAKKLGSGILSSRVYAGLNPEFPLDFFEKTVCITADVKLSGDAIRNSDSDVTKQRLASDDGFLESPIPAGFKIFQCLHGKCEAIYDSLSACQGGPDYGCLFVMKQMEGFLKDISSGEVIDSDFHEQIITKFVDTIDSLRKDSSKGVIFKFYLGAVEDVSEQAKELYGSQRGNLLVLIDALANCCSESVNVKVLNFFVDLVSGEFCPGLKQEVQKKLCGMDLPCLSKWLEKRLLGCVTEASGGLTSAKGSSTSLRESTMNFIACLVSPPSERQSRELHGHFVEAMLMSLDSAFTLYDIQTAKSYFHFVVQLSNGEPSLKELLKRTVMLMEKLARDESLLPGLEFLFGFLGSVLSGCGASQNILDKFSGKYFSSNSLGSGSVISRPVGSRKNSETLILSANQDRGSTSLECDATSVDEDEDDGTSDGELASIDKDDEDDNNSERALASKVCTFTSSGSNFMEQHWYFCYTCDLTVSKGCCSVCAKVCHRGHRVVYSRSSRFFCDCGAGGVRGSSCQCLKPRKFTGGNSVLVRATSNFQSFLPVSEDGDQLPDSDSDLDDDIYVDIENSFKLSISREVQDGIPVLLEDLDVEGRVLELCRSLLPSVISRRDSDLSKDMKVILGEDKVLSYNVDLLQLKKAYKSGSLDLKIKADYSNARELKSHLSSGSLIKSLLSVSIRGRLAAGEGDKVAIFDVGQLIGQATVAPVTADKTNVKHLSKNVVRFEIVHIVFNPVVENYLAVAGYEECQVLTVNPRGEVTDRLAIELALQGAYIRRVDWVPGSQVQLMVVTNRFVKIYDLSQDNISPTHYFTLPDDLIVDATLIVAPRGRVVLLVLSELGCLFRLELSMEGDGGAKPLREIIQIQDKEVHSKGLSLYFSSTYRLLFLSYQDGSTLIGRLNSNASSLTEISSVYEDEQDGKLKPAGLHHWRELVVGSGLFICFSSVKSNAALTVSMGSHELFAQNMRHSMGSTLPLVGITAYKPLLKDKIHSLVLHDDGSLQIYSHVHVGADAGASVTSDQAKKLGSGILSSRVYAGLNPEFPLDFFEKTVCITADVKLSGDAIRNSDSDVTKQRLASDDGFLESPIPAGFKITVSNSNPDIVMVGFRVHVGNTSANHIPSDITIFQRVIKLDEGMRSWYDIPFTIAESLLADEEFTLSVGPTFNGSALPRIDSLEVYGRAKDEFGWKEKMDAVLDMEAHVLGCTGVARTGKKCRSMQTSPIQEQVVADGLKLLSRFYSLCRSQACSEIREVKQELSNLKCRQLLETIFESDREPLLQSAACCVLQSVFPKREIYYHIKDTMRLLGVVKSSPVLSSRLGVGGAMAGWVIEEFTAQMRAVSKIALHRRSNFATFLETNGSGVVDGLMQVLWGILDTEQPDTQTINNIVVPSVELIYSYAECLALQGNNAERHSVAPAVVLLKKLLFSPCEAVQTSSSLAISSRLLQVPFPKQTMLATDDVVENAISAPVSSDIANATGGNTQVMIEEDSTISSVQYCCDGCSTVPILRRRWHCTMCPDFDLCEACYEVLDADRLPPPHSRDHPMSAIPIEVESLGGDGNEIHFTMDDLSDTSLLPVTTDINVQNSPPPIYLLGPNEAEEFPASVIDQRIVSISASKRAVNSMLLCELIEQLKGWMETTSGIRAIPVMQLFYRLSSAVGGPFMDSSKPESLDLEKFIKWFLDEINLNKPFVAKTRSSFAEVLILVFMFFTLMLRNWHQPGSDSSIPKSSGIPDTQDKSIIQIPSSTSAAPPSSVDDREKNEFASQLIRACSCLRQQAFVNYLMDILQQLVHVFKSPTVNFETVHTLNPILGCGALLTVRRELPAGNFSPFFSDSYGKTHRTDFFMDYHRLLLENAFRLVYSLVRPEKQDKSGEKDKAYKTSSSKDIKDLKLDDYQDVLCSYINNPHTTFVRRYARRLFLHLCGSKTHYYSVRDSWQLSSEVKKLFKLADKSGGFQNPVPYERSVKLVKCLSTISEVASARPQNWQKYCSRHGDILPFLMNGVFCFGEESVIQTLKLLNLAFYTGKDMCHSVQKSEAGDTGTSSNKSGTQSLDSKKKKKSEDGTESGLEKSYLDMEQAVEIFTDKDGSVLRQFIDCFLLEWNSSSVRIEAKCVLYGVWHHGKQSFKETMLTALMQKVKCLPMYGPNIIDYTELVTWLLGKLLESSSKQQDTELVNRCLTPDVIKCIFETLHSQNELLANHPNSRIYNTLSGLVEFDGYYLESEPCVACSCPEVPYSRMKLESLKSETKFTDNRIIVKCTGSYTIQTVIMNVHDARKSKSVKVLNLYYNNRPVADLSELKNNWALWKRAKSCHLAFNQTELKVEFPIPITACNFMIELDSFYENLQASSLDPLQCPRCSRSVTDKHGICSNCHENAYQCRQCRNINYENLDSFLCNECGYSKYGRFEFNFMAKPSFTFDSMENDEDMKKGLAAIESESENAHRRYQQLLGFKKPLLKLVSSIGENDMDSQQKDSVQQMMVSLPGPSCKINRKIALLGVLYGEKCKAAFDSVSKSVQTLQGLRQVLMTYLHQKHSDNTMASSRFAVPRSPNNCYGCATTFVTQCLEMLQVLSKHAHCKIQLVSAGILSELFENNIHQGPKTARLQARAVLCAFSEGDINAVTELNNLIQKKVMYCLEHHRSMDIALASREELLLLSETCSVADEFWESRLRVAFQLLFSSIKLGAKHPAISEHVILPCLRIISQACTPPKPDTADKEQAIGKSASIPEQKNDNKLNPSGSLSGLVSGIKLVSESSEKNWDGSQKARDIQLLSYSEWEKGASYLDFVRRQYKVSQAVKGAGQRSRPQRSDFLALKYALRWKRHACRRPAKSDLSAFELGSWVSELVLSACSQSIRSEMCSLISLLTAQSSSRRFRLLNLLMALLPATLSAGESAAEYFELLFKMIDSEDALLFSTTRGCLITICRLITQEVGNVESQERSLHIDISQGFILHKLIELLSKFLEVPNIRSRFMRDDLLSEVLEALLVIRGLIVQKTKLISDCNRLLKDLLDSLLLESSKNKRQFIGACISGLQIHRDERKERTSLFILEQLCNMICPSKPEPVYLLVLNKAHTQEEFIRGSMTKNPYSSAEIGPLMRDVKNKICHQLDLLGLLEDDYGMELLVAGNIISLDLSISQVYEQVWKKSDSHSQSPNTMASSALLSSNAFTPARDCPPMTVTYRLQGLDGEATEPMIKELEEDREESQDPEVEFAISGTVREYGGLEIILSMIERLRDDELKSNQEELVSVLNLLMHCCKIRENRRALLRLGALGLLLETARRAFSVDAMEPAEGILLIVESLTMEANESDISITQSVLTVSNEETGAGEQAKKIVLMFLERLCHPSGLKKSNKQQRNTEMVARILPYLTYGEPAAMEALIQHFNPYLQGWGEFDQMQKQHHENPKDESMAQQAAKQRFALENFIRVSESLKTSSYGEGLKDIILEKGITGVAIKHLRESFAVAGEVGFRSSAEWALGLKLPSVPFILSMLRGLSRGHLATQRCIDEGGILPLLHALEGVPGENEIGARAENLLDTLSDKEGKGDGFLEEKVCRLRYATRDEMRRRALRKREKLLQGLGMRQELASDGGERIVVAQPMIEGLEDVEEEEGGLACMVCREGYSLRPSDMLGVYSYSKRVNLGVGTSGNARGECVYTTVSHFNIIHFQCHQEAKRADAALRNPKKEWEGATLRNNETLCNCLFPLRGPSVPMAQYARCVDQYWDNLNALGRADGSRLRLLTYDIVLILSREGQTNAAFICDILVAQIKVLLALHLLHILANYPNYMALNLLNIEITTSLMLARFATGASFSTDSKGGGRESNSRFLPFMIQMARHLLDQGSSTQRLTMTKAVSTYLSTSRSDSKPSTSPGTRPSIGTEETVQFMMVSSLLSESYNSWLQHRVAFLQRGIYHAYMQHKHGRSTLRLSSDPTTIMRPESGTTSENPPTETGGDSLFSIIQPMLVYTGLIEQLQRFFKLTKPGNAMSGKPEGTSTESEGEDGSGGLEGWEVVMKEKLVNVSDMVGFSKELLSWLEEITSAEDLQEAFDVVGVLADVLSGGFSQCEEFVNAAIKAGKC</sequence>
<feature type="compositionally biased region" description="Low complexity" evidence="15">
    <location>
        <begin position="6099"/>
        <end position="6108"/>
    </location>
</feature>
<dbReference type="GO" id="GO:0009926">
    <property type="term" value="P:auxin polar transport"/>
    <property type="evidence" value="ECO:0007669"/>
    <property type="project" value="TreeGrafter"/>
</dbReference>
<dbReference type="SMART" id="SM00396">
    <property type="entry name" value="ZnF_UBR1"/>
    <property type="match status" value="2"/>
</dbReference>
<evidence type="ECO:0000256" key="3">
    <source>
        <dbReference type="ARBA" id="ARBA00022473"/>
    </source>
</evidence>
<feature type="zinc finger region" description="UBR-type" evidence="13">
    <location>
        <begin position="2580"/>
        <end position="2651"/>
    </location>
</feature>
<feature type="region of interest" description="UBR4 E3 catalytic module" evidence="14">
    <location>
        <begin position="5599"/>
        <end position="6187"/>
    </location>
</feature>
<organism evidence="18 19">
    <name type="scientific">Tetracentron sinense</name>
    <name type="common">Spur-leaf</name>
    <dbReference type="NCBI Taxonomy" id="13715"/>
    <lineage>
        <taxon>Eukaryota</taxon>
        <taxon>Viridiplantae</taxon>
        <taxon>Streptophyta</taxon>
        <taxon>Embryophyta</taxon>
        <taxon>Tracheophyta</taxon>
        <taxon>Spermatophyta</taxon>
        <taxon>Magnoliopsida</taxon>
        <taxon>Trochodendrales</taxon>
        <taxon>Trochodendraceae</taxon>
        <taxon>Tetracentron</taxon>
    </lineage>
</organism>
<comment type="caution">
    <text evidence="18">The sequence shown here is derived from an EMBL/GenBank/DDBJ whole genome shotgun (WGS) entry which is preliminary data.</text>
</comment>
<evidence type="ECO:0000256" key="8">
    <source>
        <dbReference type="ARBA" id="ARBA00022989"/>
    </source>
</evidence>
<dbReference type="PROSITE" id="PS50135">
    <property type="entry name" value="ZF_ZZ_2"/>
    <property type="match status" value="1"/>
</dbReference>
<feature type="region of interest" description="Disordered" evidence="15">
    <location>
        <begin position="1519"/>
        <end position="1557"/>
    </location>
</feature>
<dbReference type="InterPro" id="IPR025704">
    <property type="entry name" value="E3_Ub_ligase_UBR4_C"/>
</dbReference>
<dbReference type="InterPro" id="IPR043145">
    <property type="entry name" value="Znf_ZZ_sf"/>
</dbReference>
<dbReference type="InterPro" id="IPR000433">
    <property type="entry name" value="Znf_ZZ"/>
</dbReference>
<evidence type="ECO:0000259" key="16">
    <source>
        <dbReference type="PROSITE" id="PS50135"/>
    </source>
</evidence>
<feature type="compositionally biased region" description="Acidic residues" evidence="15">
    <location>
        <begin position="2546"/>
        <end position="2556"/>
    </location>
</feature>
<feature type="region of interest" description="Disordered" evidence="15">
    <location>
        <begin position="4159"/>
        <end position="4193"/>
    </location>
</feature>
<feature type="domain" description="ZZ-type" evidence="16">
    <location>
        <begin position="3620"/>
        <end position="3679"/>
    </location>
</feature>
<dbReference type="PROSITE" id="PS01357">
    <property type="entry name" value="ZF_ZZ_1"/>
    <property type="match status" value="1"/>
</dbReference>
<comment type="subcellular location">
    <subcellularLocation>
        <location evidence="1">Membrane</location>
        <topology evidence="1">Multi-pass membrane protein</topology>
    </subcellularLocation>
</comment>
<evidence type="ECO:0000256" key="14">
    <source>
        <dbReference type="PROSITE-ProRule" id="PRU01388"/>
    </source>
</evidence>
<feature type="region of interest" description="Disordered" evidence="15">
    <location>
        <begin position="5971"/>
        <end position="5992"/>
    </location>
</feature>
<feature type="compositionally biased region" description="Low complexity" evidence="15">
    <location>
        <begin position="5972"/>
        <end position="5984"/>
    </location>
</feature>
<dbReference type="PROSITE" id="PS52043">
    <property type="entry name" value="UBR4_E3"/>
    <property type="match status" value="1"/>
</dbReference>
<name>A0A835D304_TETSI</name>
<evidence type="ECO:0000256" key="12">
    <source>
        <dbReference type="PROSITE-ProRule" id="PRU00228"/>
    </source>
</evidence>
<keyword evidence="5" id="KW-0479">Metal-binding</keyword>
<keyword evidence="3" id="KW-0217">Developmental protein</keyword>
<evidence type="ECO:0000256" key="2">
    <source>
        <dbReference type="ARBA" id="ARBA00009970"/>
    </source>
</evidence>
<dbReference type="Gene3D" id="3.30.60.90">
    <property type="match status" value="1"/>
</dbReference>
<evidence type="ECO:0000256" key="7">
    <source>
        <dbReference type="ARBA" id="ARBA00022833"/>
    </source>
</evidence>
<keyword evidence="9" id="KW-0472">Membrane</keyword>
<dbReference type="Pfam" id="PF24079">
    <property type="entry name" value="UBR4"/>
    <property type="match status" value="1"/>
</dbReference>
<evidence type="ECO:0000256" key="15">
    <source>
        <dbReference type="SAM" id="MobiDB-lite"/>
    </source>
</evidence>
<feature type="zinc finger region" description="UBR-type" evidence="13">
    <location>
        <begin position="1565"/>
        <end position="1636"/>
    </location>
</feature>
<feature type="compositionally biased region" description="Acidic residues" evidence="15">
    <location>
        <begin position="1531"/>
        <end position="1541"/>
    </location>
</feature>
<dbReference type="Pfam" id="PF13764">
    <property type="entry name" value="E3_UbLigase_R4"/>
    <property type="match status" value="2"/>
</dbReference>
<comment type="similarity">
    <text evidence="2 14">Belongs to the UBR4 family.</text>
</comment>
<dbReference type="OMA" id="CHARSKK"/>
<dbReference type="SUPFAM" id="SSF57850">
    <property type="entry name" value="RING/U-box"/>
    <property type="match status" value="1"/>
</dbReference>
<evidence type="ECO:0000256" key="6">
    <source>
        <dbReference type="ARBA" id="ARBA00022771"/>
    </source>
</evidence>
<dbReference type="GO" id="GO:0005829">
    <property type="term" value="C:cytosol"/>
    <property type="evidence" value="ECO:0007669"/>
    <property type="project" value="TreeGrafter"/>
</dbReference>